<proteinExistence type="predicted"/>
<dbReference type="Gene3D" id="1.10.10.630">
    <property type="entry name" value="DnaD domain-like"/>
    <property type="match status" value="1"/>
</dbReference>
<dbReference type="InterPro" id="IPR036388">
    <property type="entry name" value="WH-like_DNA-bd_sf"/>
</dbReference>
<dbReference type="SUPFAM" id="SSF158499">
    <property type="entry name" value="DnaD domain-like"/>
    <property type="match status" value="1"/>
</dbReference>
<keyword evidence="4" id="KW-1185">Reference proteome</keyword>
<dbReference type="InterPro" id="IPR053162">
    <property type="entry name" value="DnaD"/>
</dbReference>
<feature type="region of interest" description="Disordered" evidence="1">
    <location>
        <begin position="242"/>
        <end position="263"/>
    </location>
</feature>
<dbReference type="Gene3D" id="1.10.10.10">
    <property type="entry name" value="Winged helix-like DNA-binding domain superfamily/Winged helix DNA-binding domain"/>
    <property type="match status" value="1"/>
</dbReference>
<dbReference type="PANTHER" id="PTHR37293">
    <property type="entry name" value="PHAGE REPLICATION PROTEIN-RELATED"/>
    <property type="match status" value="1"/>
</dbReference>
<organism evidence="3 4">
    <name type="scientific">Anoxybacillus phage A403</name>
    <dbReference type="NCBI Taxonomy" id="2099336"/>
    <lineage>
        <taxon>Viruses</taxon>
        <taxon>Duplodnaviria</taxon>
        <taxon>Heunggongvirae</taxon>
        <taxon>Uroviricota</taxon>
        <taxon>Caudoviricetes</taxon>
        <taxon>Tandoganvirus</taxon>
        <taxon>Tandoganvirus A403</taxon>
    </lineage>
</organism>
<feature type="domain" description="DnaB/C C-terminal" evidence="2">
    <location>
        <begin position="155"/>
        <end position="226"/>
    </location>
</feature>
<dbReference type="GeneID" id="55607769"/>
<feature type="region of interest" description="Disordered" evidence="1">
    <location>
        <begin position="114"/>
        <end position="139"/>
    </location>
</feature>
<dbReference type="Proteomes" id="UP000240948">
    <property type="component" value="Segment"/>
</dbReference>
<feature type="compositionally biased region" description="Basic and acidic residues" evidence="1">
    <location>
        <begin position="251"/>
        <end position="263"/>
    </location>
</feature>
<dbReference type="InterPro" id="IPR034829">
    <property type="entry name" value="DnaD-like_sf"/>
</dbReference>
<evidence type="ECO:0000313" key="4">
    <source>
        <dbReference type="Proteomes" id="UP000240948"/>
    </source>
</evidence>
<dbReference type="EMBL" id="MG969427">
    <property type="protein sequence ID" value="AVO22608.1"/>
    <property type="molecule type" value="Genomic_DNA"/>
</dbReference>
<dbReference type="PANTHER" id="PTHR37293:SF5">
    <property type="entry name" value="DNA REPLICATION PROTEIN"/>
    <property type="match status" value="1"/>
</dbReference>
<evidence type="ECO:0000313" key="3">
    <source>
        <dbReference type="EMBL" id="AVO22608.1"/>
    </source>
</evidence>
<evidence type="ECO:0000256" key="1">
    <source>
        <dbReference type="SAM" id="MobiDB-lite"/>
    </source>
</evidence>
<sequence>MQGWIKLHRKIQEHWLYQDKRKFSRFEAWVDLLLMVNHDDSKVVLGNEIIEVKRGQRITSIRQLCEKWGWSNTKVTQFLKLLQNDGMIEVKSDTKKTIITVVNYDFYQGREDAKTTENRHKNDDGQTQKHTNKNDKNVKNDKEILKKEEEENPITLYEKNFYPLTPIQMESLWKWVDDFNGNKEVICQAIKETALKNPKVPFRYLERILNDWYRRELFTVDDVMEEKRRYEQSKIIQYPSNKKRSLFDQGEESRRRQAEAEARAEMIDDNELRKMIEEMPY</sequence>
<dbReference type="Pfam" id="PF07261">
    <property type="entry name" value="DnaB_2"/>
    <property type="match status" value="1"/>
</dbReference>
<reference evidence="3 4" key="1">
    <citation type="submission" date="2018-02" db="EMBL/GenBank/DDBJ databases">
        <title>Identification and Molecular Characterization of a Novel Bacteriophage isolated from Anoxybacillus caldiproteolyticus.</title>
        <authorList>
            <person name="Sahin E."/>
            <person name="Karaca B."/>
            <person name="Gursoy G.E."/>
            <person name="Coleri Cihan A."/>
        </authorList>
    </citation>
    <scope>NUCLEOTIDE SEQUENCE [LARGE SCALE GENOMIC DNA]</scope>
</reference>
<protein>
    <submittedName>
        <fullName evidence="3">DNA replication protein</fullName>
    </submittedName>
</protein>
<accession>A0A2P1JTY8</accession>
<dbReference type="InterPro" id="IPR006343">
    <property type="entry name" value="DnaB/C_C"/>
</dbReference>
<dbReference type="RefSeq" id="YP_009837578.1">
    <property type="nucleotide sequence ID" value="NC_048701.1"/>
</dbReference>
<evidence type="ECO:0000259" key="2">
    <source>
        <dbReference type="Pfam" id="PF07261"/>
    </source>
</evidence>
<name>A0A2P1JTY8_9CAUD</name>
<dbReference type="NCBIfam" id="TIGR01446">
    <property type="entry name" value="DnaD_dom"/>
    <property type="match status" value="1"/>
</dbReference>
<dbReference type="KEGG" id="vg:55607769"/>